<sequence>MKKGVFSIGLLALGVLSLKSQSLTYVGSAASVYVKPGTLMYSGGTVEVKNTGLVENQGNIQIDNGGFLTDDTTGSSFVIKQNTSAVANDPYGNYGQLWINNDSQSNITGVVKKEFQTTDNGHYQQLALPFENKVFSDLSSGLGKTFSTSRWSKNEILVYNNTLVRSEHVTDLSSQNSGMNATSGNYRSAYYMLGADGTSFTTVRTVTGTPFASATSMHTVSLQNAGNGINFGAGGNGLNMYREKYNTYMYDSFYSYPTAWEGTYGRNIYQFGNPFLTNLDLTKIPTDLQNKIQAIRVEVKSVAYNSTSGTSYSGYKYISFTGGGAAVGDLDLAIVRPMGTFVIKMKDDQTGSLNLADLRTFNNRASISNTEQGEGTMSLATNSGNLRVQNNSFKSLTTNTSNSVKQLGVIALDNEGNEIGRTYYAVYPNARTGTGVTSSTQVTATSSDVIGTFEESSMGGYDQEAANAYWLYINEANETDYKGKDILLGLYSDKIKKVKFEIRENTEFLPKNTDTLSNGESFYISSGEGNLVALQQGAEYPVSQQYYNLYYGRPENKTLAVADVQKPSDCMVVYDKNIKAHRLVFDSKWVEADVKVYDISGRLIISEPTVKTDSDFVINLPETQATYIVTALSNDGQKFSQKIVK</sequence>
<comment type="caution">
    <text evidence="2">The sequence shown here is derived from an EMBL/GenBank/DDBJ whole genome shotgun (WGS) entry which is preliminary data.</text>
</comment>
<evidence type="ECO:0000313" key="2">
    <source>
        <dbReference type="EMBL" id="MDY3513476.1"/>
    </source>
</evidence>
<gene>
    <name evidence="2" type="ORF">PG303_09655</name>
</gene>
<proteinExistence type="predicted"/>
<dbReference type="RefSeq" id="WP_318161352.1">
    <property type="nucleotide sequence ID" value="NZ_CP168322.1"/>
</dbReference>
<protein>
    <submittedName>
        <fullName evidence="2">T9SS type A sorting domain-containing protein</fullName>
    </submittedName>
</protein>
<name>A0AAP6HHJ6_RIEAN</name>
<evidence type="ECO:0000313" key="3">
    <source>
        <dbReference type="Proteomes" id="UP001284033"/>
    </source>
</evidence>
<reference evidence="2" key="1">
    <citation type="submission" date="2023-01" db="EMBL/GenBank/DDBJ databases">
        <title>Genome-based studies on antimicrobial resistance profiles of Riemerella anatipestifer in China, 1994 to 2021.</title>
        <authorList>
            <person name="Yang Z."/>
            <person name="Zhu D."/>
        </authorList>
    </citation>
    <scope>NUCLEOTIDE SEQUENCE</scope>
    <source>
        <strain evidence="2">RCAD1218</strain>
    </source>
</reference>
<accession>A0AAP6HHJ6</accession>
<dbReference type="AlphaFoldDB" id="A0AAP6HHJ6"/>
<organism evidence="2 3">
    <name type="scientific">Riemerella anatipestifer</name>
    <name type="common">Moraxella anatipestifer</name>
    <dbReference type="NCBI Taxonomy" id="34085"/>
    <lineage>
        <taxon>Bacteria</taxon>
        <taxon>Pseudomonadati</taxon>
        <taxon>Bacteroidota</taxon>
        <taxon>Flavobacteriia</taxon>
        <taxon>Flavobacteriales</taxon>
        <taxon>Weeksellaceae</taxon>
        <taxon>Riemerella</taxon>
    </lineage>
</organism>
<dbReference type="NCBIfam" id="TIGR04183">
    <property type="entry name" value="Por_Secre_tail"/>
    <property type="match status" value="1"/>
</dbReference>
<evidence type="ECO:0000256" key="1">
    <source>
        <dbReference type="ARBA" id="ARBA00022729"/>
    </source>
</evidence>
<dbReference type="EMBL" id="JAQZHK010000010">
    <property type="protein sequence ID" value="MDY3513476.1"/>
    <property type="molecule type" value="Genomic_DNA"/>
</dbReference>
<dbReference type="InterPro" id="IPR026444">
    <property type="entry name" value="Secre_tail"/>
</dbReference>
<dbReference type="Proteomes" id="UP001284033">
    <property type="component" value="Unassembled WGS sequence"/>
</dbReference>
<keyword evidence="1" id="KW-0732">Signal</keyword>